<dbReference type="HOGENOM" id="CLU_3125562_0_0_1"/>
<dbReference type="Proteomes" id="UP000030104">
    <property type="component" value="Unassembled WGS sequence"/>
</dbReference>
<sequence>MCTSQCRPQPSWDVLPSELVTNQTKSRLVQSYPRVSRLVSASQSVILKLF</sequence>
<keyword evidence="2" id="KW-1185">Reference proteome</keyword>
<evidence type="ECO:0000313" key="1">
    <source>
        <dbReference type="EMBL" id="KGO76385.1"/>
    </source>
</evidence>
<dbReference type="AlphaFoldDB" id="A0A0A2LIN2"/>
<reference evidence="1 2" key="1">
    <citation type="journal article" date="2015" name="Mol. Plant Microbe Interact.">
        <title>Genome, transcriptome, and functional analyses of Penicillium expansum provide new insights into secondary metabolism and pathogenicity.</title>
        <authorList>
            <person name="Ballester A.R."/>
            <person name="Marcet-Houben M."/>
            <person name="Levin E."/>
            <person name="Sela N."/>
            <person name="Selma-Lazaro C."/>
            <person name="Carmona L."/>
            <person name="Wisniewski M."/>
            <person name="Droby S."/>
            <person name="Gonzalez-Candelas L."/>
            <person name="Gabaldon T."/>
        </authorList>
    </citation>
    <scope>NUCLEOTIDE SEQUENCE [LARGE SCALE GENOMIC DNA]</scope>
    <source>
        <strain evidence="1 2">PHI-1</strain>
    </source>
</reference>
<dbReference type="EMBL" id="JQGA01000264">
    <property type="protein sequence ID" value="KGO76385.1"/>
    <property type="molecule type" value="Genomic_DNA"/>
</dbReference>
<organism evidence="1 2">
    <name type="scientific">Penicillium italicum</name>
    <name type="common">Blue mold</name>
    <dbReference type="NCBI Taxonomy" id="40296"/>
    <lineage>
        <taxon>Eukaryota</taxon>
        <taxon>Fungi</taxon>
        <taxon>Dikarya</taxon>
        <taxon>Ascomycota</taxon>
        <taxon>Pezizomycotina</taxon>
        <taxon>Eurotiomycetes</taxon>
        <taxon>Eurotiomycetidae</taxon>
        <taxon>Eurotiales</taxon>
        <taxon>Aspergillaceae</taxon>
        <taxon>Penicillium</taxon>
    </lineage>
</organism>
<proteinExistence type="predicted"/>
<comment type="caution">
    <text evidence="1">The sequence shown here is derived from an EMBL/GenBank/DDBJ whole genome shotgun (WGS) entry which is preliminary data.</text>
</comment>
<name>A0A0A2LIN2_PENIT</name>
<accession>A0A0A2LIN2</accession>
<protein>
    <submittedName>
        <fullName evidence="1">Uncharacterized protein</fullName>
    </submittedName>
</protein>
<evidence type="ECO:0000313" key="2">
    <source>
        <dbReference type="Proteomes" id="UP000030104"/>
    </source>
</evidence>
<gene>
    <name evidence="1" type="ORF">PITC_018250</name>
</gene>